<dbReference type="PANTHER" id="PTHR21564:SF5">
    <property type="entry name" value="SCRIBBLER, ISOFORM J"/>
    <property type="match status" value="1"/>
</dbReference>
<evidence type="ECO:0000259" key="2">
    <source>
        <dbReference type="PROSITE" id="PS00028"/>
    </source>
</evidence>
<evidence type="ECO:0000313" key="4">
    <source>
        <dbReference type="Proteomes" id="UP000663824"/>
    </source>
</evidence>
<dbReference type="Proteomes" id="UP000663824">
    <property type="component" value="Unassembled WGS sequence"/>
</dbReference>
<dbReference type="InterPro" id="IPR013087">
    <property type="entry name" value="Znf_C2H2_type"/>
</dbReference>
<feature type="compositionally biased region" description="Polar residues" evidence="1">
    <location>
        <begin position="532"/>
        <end position="541"/>
    </location>
</feature>
<gene>
    <name evidence="3" type="ORF">MBJ925_LOCUS20706</name>
</gene>
<dbReference type="GO" id="GO:0005634">
    <property type="term" value="C:nucleus"/>
    <property type="evidence" value="ECO:0007669"/>
    <property type="project" value="TreeGrafter"/>
</dbReference>
<feature type="region of interest" description="Disordered" evidence="1">
    <location>
        <begin position="613"/>
        <end position="632"/>
    </location>
</feature>
<feature type="compositionally biased region" description="Polar residues" evidence="1">
    <location>
        <begin position="44"/>
        <end position="58"/>
    </location>
</feature>
<protein>
    <recommendedName>
        <fullName evidence="2">C2H2-type domain-containing protein</fullName>
    </recommendedName>
</protein>
<comment type="caution">
    <text evidence="3">The sequence shown here is derived from an EMBL/GenBank/DDBJ whole genome shotgun (WGS) entry which is preliminary data.</text>
</comment>
<reference evidence="3" key="1">
    <citation type="submission" date="2021-02" db="EMBL/GenBank/DDBJ databases">
        <authorList>
            <person name="Nowell W R."/>
        </authorList>
    </citation>
    <scope>NUCLEOTIDE SEQUENCE</scope>
</reference>
<feature type="compositionally biased region" description="Basic and acidic residues" evidence="1">
    <location>
        <begin position="492"/>
        <end position="506"/>
    </location>
</feature>
<dbReference type="PANTHER" id="PTHR21564">
    <property type="entry name" value="BRAKELESS PROTEIN"/>
    <property type="match status" value="1"/>
</dbReference>
<dbReference type="EMBL" id="CAJNRE010010576">
    <property type="protein sequence ID" value="CAF2092495.1"/>
    <property type="molecule type" value="Genomic_DNA"/>
</dbReference>
<sequence>MNLLIEQRPTAITSNIQQQLSNQNVVNNSLSSSPLILKIKRQTTKQQSNHTSSTSLSMANDDNNSDNSRLTTHNQRLKRPSTNQTIRRPSSPAFNGKQQSTKRSVTIDNNNNDLNPNSDDMSSKKRFKQNDLNQSSTTKVDASVETVSIGLATEPDQLGPCEPGTSVILEGIVWNETDNGVLVVNVTWRGKTYVGTLVNRIRKSVLVVNVTWRGKTYVGTLLDSTKQDWACPRLTCESPTSDYDVRNCSKSSRAKRATAGGTTRCSYYQTTSTYQHVSSNIHISGSEDRKLRNNIKSRQSKRINLNTIDELSTNNSSPLTSPYPTNTTFFPSTNQEQQLISCPESQCHKQFVSDIALQYHLSNGHKKADSNSTVTTTIQQASTRDEEDVAHILANVADYVRRPSPPHSSHENQRQTTLMWPCPQISSNLVQSSSLNNNEQISLKLSTNPTRSILNNNETNSDNDESKSTVKSTDHILLHIKNEPSISPSSWKDSKVDQTQHNDNKKPVKIPTPSSPPPTTTFVPINITPTIQSLPTSSSPAYSDISDEDPTAITNENEQNSSSTINLLATTKGKFDENEQSLIPNSTWTPQMLLQQYGSYIQQQPNFVDKELTSNHLNSKPNPNGTSDSTVKNILDSRRLSTTKSSSLSPSSSTIITNDYQKNLFHYHTNGITNDSKLSTSTIVNSLTSPNENLLNLTTSNS</sequence>
<dbReference type="PROSITE" id="PS00028">
    <property type="entry name" value="ZINC_FINGER_C2H2_1"/>
    <property type="match status" value="1"/>
</dbReference>
<feature type="compositionally biased region" description="Low complexity" evidence="1">
    <location>
        <begin position="108"/>
        <end position="120"/>
    </location>
</feature>
<feature type="domain" description="C2H2-type" evidence="2">
    <location>
        <begin position="342"/>
        <end position="365"/>
    </location>
</feature>
<feature type="region of interest" description="Disordered" evidence="1">
    <location>
        <begin position="41"/>
        <end position="139"/>
    </location>
</feature>
<feature type="compositionally biased region" description="Polar residues" evidence="1">
    <location>
        <begin position="614"/>
        <end position="632"/>
    </location>
</feature>
<feature type="compositionally biased region" description="Basic and acidic residues" evidence="1">
    <location>
        <begin position="464"/>
        <end position="482"/>
    </location>
</feature>
<feature type="compositionally biased region" description="Polar residues" evidence="1">
    <location>
        <begin position="552"/>
        <end position="564"/>
    </location>
</feature>
<feature type="region of interest" description="Disordered" evidence="1">
    <location>
        <begin position="532"/>
        <end position="564"/>
    </location>
</feature>
<dbReference type="AlphaFoldDB" id="A0A816TIP8"/>
<evidence type="ECO:0000313" key="3">
    <source>
        <dbReference type="EMBL" id="CAF2092495.1"/>
    </source>
</evidence>
<evidence type="ECO:0000256" key="1">
    <source>
        <dbReference type="SAM" id="MobiDB-lite"/>
    </source>
</evidence>
<feature type="compositionally biased region" description="Polar residues" evidence="1">
    <location>
        <begin position="69"/>
        <end position="107"/>
    </location>
</feature>
<dbReference type="GO" id="GO:0006357">
    <property type="term" value="P:regulation of transcription by RNA polymerase II"/>
    <property type="evidence" value="ECO:0007669"/>
    <property type="project" value="TreeGrafter"/>
</dbReference>
<name>A0A816TIP8_9BILA</name>
<feature type="region of interest" description="Disordered" evidence="1">
    <location>
        <begin position="446"/>
        <end position="519"/>
    </location>
</feature>
<feature type="compositionally biased region" description="Polar residues" evidence="1">
    <location>
        <begin position="130"/>
        <end position="139"/>
    </location>
</feature>
<dbReference type="InterPro" id="IPR040010">
    <property type="entry name" value="ZN608/ZN609"/>
</dbReference>
<proteinExistence type="predicted"/>
<accession>A0A816TIP8</accession>
<organism evidence="3 4">
    <name type="scientific">Rotaria magnacalcarata</name>
    <dbReference type="NCBI Taxonomy" id="392030"/>
    <lineage>
        <taxon>Eukaryota</taxon>
        <taxon>Metazoa</taxon>
        <taxon>Spiralia</taxon>
        <taxon>Gnathifera</taxon>
        <taxon>Rotifera</taxon>
        <taxon>Eurotatoria</taxon>
        <taxon>Bdelloidea</taxon>
        <taxon>Philodinida</taxon>
        <taxon>Philodinidae</taxon>
        <taxon>Rotaria</taxon>
    </lineage>
</organism>